<dbReference type="EMBL" id="JBFNQD010000001">
    <property type="protein sequence ID" value="MEW9304715.1"/>
    <property type="molecule type" value="Genomic_DNA"/>
</dbReference>
<name>A0ABV3PGG0_9HYPH</name>
<dbReference type="Proteomes" id="UP001555786">
    <property type="component" value="Unassembled WGS sequence"/>
</dbReference>
<dbReference type="RefSeq" id="WP_367623023.1">
    <property type="nucleotide sequence ID" value="NZ_JBFNQD010000001.1"/>
</dbReference>
<keyword evidence="2" id="KW-1185">Reference proteome</keyword>
<evidence type="ECO:0000313" key="2">
    <source>
        <dbReference type="Proteomes" id="UP001555786"/>
    </source>
</evidence>
<dbReference type="Pfam" id="PF23840">
    <property type="entry name" value="Phage_tail_terminator"/>
    <property type="match status" value="1"/>
</dbReference>
<comment type="caution">
    <text evidence="1">The sequence shown here is derived from an EMBL/GenBank/DDBJ whole genome shotgun (WGS) entry which is preliminary data.</text>
</comment>
<dbReference type="InterPro" id="IPR056912">
    <property type="entry name" value="Phage_JBD30_tail_term-like"/>
</dbReference>
<protein>
    <recommendedName>
        <fullName evidence="3">DUF3168 domain-containing protein</fullName>
    </recommendedName>
</protein>
<reference evidence="1 2" key="1">
    <citation type="submission" date="2024-07" db="EMBL/GenBank/DDBJ databases">
        <title>Description of Labrys sedimenti sp. nov., isolated from a diclofenac-degrading enrichment culture.</title>
        <authorList>
            <person name="Tancsics A."/>
            <person name="Csepanyi A."/>
        </authorList>
    </citation>
    <scope>NUCLEOTIDE SEQUENCE [LARGE SCALE GENOMIC DNA]</scope>
    <source>
        <strain evidence="1 2">LMG 23578</strain>
    </source>
</reference>
<organism evidence="1 2">
    <name type="scientific">Labrys neptuniae</name>
    <dbReference type="NCBI Taxonomy" id="376174"/>
    <lineage>
        <taxon>Bacteria</taxon>
        <taxon>Pseudomonadati</taxon>
        <taxon>Pseudomonadota</taxon>
        <taxon>Alphaproteobacteria</taxon>
        <taxon>Hyphomicrobiales</taxon>
        <taxon>Xanthobacteraceae</taxon>
        <taxon>Labrys</taxon>
    </lineage>
</organism>
<proteinExistence type="predicted"/>
<sequence>MIVDEFIAQLLALDPPVFSLVEGIAELASLQDAPAATPAGYVFIKEEAGGENRRITGLLQRVEADIGVVIVMQNVSDNAGGAAMADIEAIKLTTIGAIAGTQPPSAADTAEYIGGQLVRARNGYVWWELTFSAPYYLESKP</sequence>
<evidence type="ECO:0008006" key="3">
    <source>
        <dbReference type="Google" id="ProtNLM"/>
    </source>
</evidence>
<accession>A0ABV3PGG0</accession>
<evidence type="ECO:0000313" key="1">
    <source>
        <dbReference type="EMBL" id="MEW9304715.1"/>
    </source>
</evidence>
<gene>
    <name evidence="1" type="ORF">ABXS05_04155</name>
</gene>